<sequence length="59" mass="6664">MSEPKDPTKPRYPTVPPIDERANEAFLDTIFDTDGRPNSEAEAVVETEGLDEDEDEIDR</sequence>
<feature type="region of interest" description="Disordered" evidence="1">
    <location>
        <begin position="31"/>
        <end position="59"/>
    </location>
</feature>
<dbReference type="AlphaFoldDB" id="A0A1M5LG64"/>
<evidence type="ECO:0000256" key="1">
    <source>
        <dbReference type="SAM" id="MobiDB-lite"/>
    </source>
</evidence>
<reference evidence="2 3" key="1">
    <citation type="submission" date="2016-11" db="EMBL/GenBank/DDBJ databases">
        <authorList>
            <person name="Jaros S."/>
            <person name="Januszkiewicz K."/>
            <person name="Wedrychowicz H."/>
        </authorList>
    </citation>
    <scope>NUCLEOTIDE SEQUENCE [LARGE SCALE GENOMIC DNA]</scope>
    <source>
        <strain evidence="2 3">DSM 19436</strain>
    </source>
</reference>
<protein>
    <submittedName>
        <fullName evidence="2">Uncharacterized protein</fullName>
    </submittedName>
</protein>
<name>A0A1M5LG64_9HYPH</name>
<gene>
    <name evidence="2" type="ORF">SAMN02745157_4585</name>
</gene>
<proteinExistence type="predicted"/>
<evidence type="ECO:0000313" key="3">
    <source>
        <dbReference type="Proteomes" id="UP000184485"/>
    </source>
</evidence>
<evidence type="ECO:0000313" key="2">
    <source>
        <dbReference type="EMBL" id="SHG63955.1"/>
    </source>
</evidence>
<keyword evidence="3" id="KW-1185">Reference proteome</keyword>
<feature type="compositionally biased region" description="Acidic residues" evidence="1">
    <location>
        <begin position="43"/>
        <end position="59"/>
    </location>
</feature>
<dbReference type="Proteomes" id="UP000184485">
    <property type="component" value="Unassembled WGS sequence"/>
</dbReference>
<organism evidence="2 3">
    <name type="scientific">Kaistia soli DSM 19436</name>
    <dbReference type="NCBI Taxonomy" id="1122133"/>
    <lineage>
        <taxon>Bacteria</taxon>
        <taxon>Pseudomonadati</taxon>
        <taxon>Pseudomonadota</taxon>
        <taxon>Alphaproteobacteria</taxon>
        <taxon>Hyphomicrobiales</taxon>
        <taxon>Kaistiaceae</taxon>
        <taxon>Kaistia</taxon>
    </lineage>
</organism>
<dbReference type="EMBL" id="FQUP01000006">
    <property type="protein sequence ID" value="SHG63955.1"/>
    <property type="molecule type" value="Genomic_DNA"/>
</dbReference>
<accession>A0A1M5LG64</accession>